<name>A0A5D4KE18_9BACI</name>
<reference evidence="1 2" key="1">
    <citation type="submission" date="2019-08" db="EMBL/GenBank/DDBJ databases">
        <title>Bacillus genomes from the desert of Cuatro Cienegas, Coahuila.</title>
        <authorList>
            <person name="Olmedo-Alvarez G."/>
        </authorList>
    </citation>
    <scope>NUCLEOTIDE SEQUENCE [LARGE SCALE GENOMIC DNA]</scope>
    <source>
        <strain evidence="1 2">CH40_1T</strain>
    </source>
</reference>
<dbReference type="EMBL" id="VTEH01000006">
    <property type="protein sequence ID" value="TYR75597.1"/>
    <property type="molecule type" value="Genomic_DNA"/>
</dbReference>
<evidence type="ECO:0000313" key="2">
    <source>
        <dbReference type="Proteomes" id="UP000323317"/>
    </source>
</evidence>
<gene>
    <name evidence="1" type="ORF">FZC79_10545</name>
</gene>
<proteinExistence type="predicted"/>
<dbReference type="RefSeq" id="WP_148946774.1">
    <property type="nucleotide sequence ID" value="NZ_VTEH01000006.1"/>
</dbReference>
<comment type="caution">
    <text evidence="1">The sequence shown here is derived from an EMBL/GenBank/DDBJ whole genome shotgun (WGS) entry which is preliminary data.</text>
</comment>
<accession>A0A5D4KE18</accession>
<dbReference type="AlphaFoldDB" id="A0A5D4KE18"/>
<organism evidence="1 2">
    <name type="scientific">Rossellomorea vietnamensis</name>
    <dbReference type="NCBI Taxonomy" id="218284"/>
    <lineage>
        <taxon>Bacteria</taxon>
        <taxon>Bacillati</taxon>
        <taxon>Bacillota</taxon>
        <taxon>Bacilli</taxon>
        <taxon>Bacillales</taxon>
        <taxon>Bacillaceae</taxon>
        <taxon>Rossellomorea</taxon>
    </lineage>
</organism>
<evidence type="ECO:0000313" key="1">
    <source>
        <dbReference type="EMBL" id="TYR75597.1"/>
    </source>
</evidence>
<dbReference type="Proteomes" id="UP000323317">
    <property type="component" value="Unassembled WGS sequence"/>
</dbReference>
<protein>
    <submittedName>
        <fullName evidence="1">Uncharacterized protein</fullName>
    </submittedName>
</protein>
<sequence>MNILGTVFHTIANSKVNRERLRDNEYKELDYSPYLFSSSHLNSLMEDSEDKEEHDSILDHMYRFDACEVDSYRSIESKIIKRYW</sequence>